<evidence type="ECO:0000256" key="3">
    <source>
        <dbReference type="ARBA" id="ARBA00022475"/>
    </source>
</evidence>
<feature type="transmembrane region" description="Helical" evidence="9">
    <location>
        <begin position="195"/>
        <end position="219"/>
    </location>
</feature>
<evidence type="ECO:0000313" key="11">
    <source>
        <dbReference type="EMBL" id="KAK3887009.1"/>
    </source>
</evidence>
<evidence type="ECO:0000256" key="2">
    <source>
        <dbReference type="ARBA" id="ARBA00008685"/>
    </source>
</evidence>
<feature type="domain" description="Ionotropic glutamate receptor C-terminal" evidence="10">
    <location>
        <begin position="132"/>
        <end position="407"/>
    </location>
</feature>
<evidence type="ECO:0000256" key="7">
    <source>
        <dbReference type="ARBA" id="ARBA00023170"/>
    </source>
</evidence>
<evidence type="ECO:0000313" key="12">
    <source>
        <dbReference type="EMBL" id="KAK3893563.1"/>
    </source>
</evidence>
<reference evidence="12" key="1">
    <citation type="submission" date="2023-10" db="EMBL/GenBank/DDBJ databases">
        <title>Genome assemblies of two species of porcelain crab, Petrolisthes cinctipes and Petrolisthes manimaculis (Anomura: Porcellanidae).</title>
        <authorList>
            <person name="Angst P."/>
        </authorList>
    </citation>
    <scope>NUCLEOTIDE SEQUENCE</scope>
    <source>
        <strain evidence="12">PB745_01</strain>
        <tissue evidence="12">Gill</tissue>
    </source>
</reference>
<protein>
    <recommendedName>
        <fullName evidence="10">Ionotropic glutamate receptor C-terminal domain-containing protein</fullName>
    </recommendedName>
</protein>
<keyword evidence="6 9" id="KW-0472">Membrane</keyword>
<keyword evidence="3" id="KW-1003">Cell membrane</keyword>
<keyword evidence="8" id="KW-0325">Glycoprotein</keyword>
<feature type="transmembrane region" description="Helical" evidence="9">
    <location>
        <begin position="390"/>
        <end position="417"/>
    </location>
</feature>
<dbReference type="AlphaFoldDB" id="A0AAE1GHU5"/>
<keyword evidence="5 9" id="KW-1133">Transmembrane helix</keyword>
<dbReference type="SUPFAM" id="SSF53850">
    <property type="entry name" value="Periplasmic binding protein-like II"/>
    <property type="match status" value="1"/>
</dbReference>
<dbReference type="InterPro" id="IPR001320">
    <property type="entry name" value="Iontro_rcpt_C"/>
</dbReference>
<evidence type="ECO:0000256" key="4">
    <source>
        <dbReference type="ARBA" id="ARBA00022692"/>
    </source>
</evidence>
<feature type="transmembrane region" description="Helical" evidence="9">
    <location>
        <begin position="129"/>
        <end position="149"/>
    </location>
</feature>
<sequence>MLGHKFNVITARYFPYMDYSPDSDKPGSTVTLQESVDANLLLSFADKLNFTFEIREEPNRSWGVEKNGTYDGMMGLLQREEKDFCTVAGPSAGRLKVTEYARGYPSDMVTVISLKPTTLPQYLSLVRPFSGQVWMAMVGSVVFSGLMLWTLQKIWAFATGGRGVQLNLALLYSWGALLEQPPPELFVRGFGQMLVGWWLVACLIFSTGFKSSLIAHLTVQGKALPIKTFEHLVAQPTWEWGTEAWLLKGIPLEYFSKHTDPVVIEVYRRTEVLDAKEALMKVVKGGYSFISFKNYITVLVASEFADITGQTPFYISNQGIYIQASFGWGFRKGAPFYSRFLQQMNYLEDGGLIRYWTEEAIARRVREKKAAISSERTVQDHNKKENDKEVVLGLMHLQGVFYLLFLGAALALCTLLVENISHYLF</sequence>
<comment type="caution">
    <text evidence="12">The sequence shown here is derived from an EMBL/GenBank/DDBJ whole genome shotgun (WGS) entry which is preliminary data.</text>
</comment>
<dbReference type="PANTHER" id="PTHR42643">
    <property type="entry name" value="IONOTROPIC RECEPTOR 20A-RELATED"/>
    <property type="match status" value="1"/>
</dbReference>
<evidence type="ECO:0000256" key="6">
    <source>
        <dbReference type="ARBA" id="ARBA00023136"/>
    </source>
</evidence>
<dbReference type="EMBL" id="JAWQEG010000199">
    <property type="protein sequence ID" value="KAK3893563.1"/>
    <property type="molecule type" value="Genomic_DNA"/>
</dbReference>
<dbReference type="GO" id="GO:0005886">
    <property type="term" value="C:plasma membrane"/>
    <property type="evidence" value="ECO:0007669"/>
    <property type="project" value="UniProtKB-SubCell"/>
</dbReference>
<comment type="similarity">
    <text evidence="2">Belongs to the glutamate-gated ion channel (TC 1.A.10.1) family.</text>
</comment>
<dbReference type="EMBL" id="JAWQEG010000654">
    <property type="protein sequence ID" value="KAK3887009.1"/>
    <property type="molecule type" value="Genomic_DNA"/>
</dbReference>
<name>A0AAE1GHU5_PETCI</name>
<comment type="subcellular location">
    <subcellularLocation>
        <location evidence="1">Cell membrane</location>
        <topology evidence="1">Multi-pass membrane protein</topology>
    </subcellularLocation>
</comment>
<keyword evidence="7" id="KW-0675">Receptor</keyword>
<evidence type="ECO:0000256" key="5">
    <source>
        <dbReference type="ARBA" id="ARBA00022989"/>
    </source>
</evidence>
<evidence type="ECO:0000313" key="13">
    <source>
        <dbReference type="Proteomes" id="UP001286313"/>
    </source>
</evidence>
<keyword evidence="4 9" id="KW-0812">Transmembrane</keyword>
<dbReference type="Gene3D" id="3.40.190.10">
    <property type="entry name" value="Periplasmic binding protein-like II"/>
    <property type="match status" value="1"/>
</dbReference>
<dbReference type="Gene3D" id="1.10.287.70">
    <property type="match status" value="1"/>
</dbReference>
<dbReference type="InterPro" id="IPR052192">
    <property type="entry name" value="Insect_Ionotropic_Sensory_Rcpt"/>
</dbReference>
<dbReference type="GO" id="GO:0015276">
    <property type="term" value="F:ligand-gated monoatomic ion channel activity"/>
    <property type="evidence" value="ECO:0007669"/>
    <property type="project" value="InterPro"/>
</dbReference>
<evidence type="ECO:0000259" key="10">
    <source>
        <dbReference type="Pfam" id="PF00060"/>
    </source>
</evidence>
<gene>
    <name evidence="12" type="ORF">Pcinc_002628</name>
    <name evidence="11" type="ORF">Pcinc_008891</name>
</gene>
<dbReference type="Pfam" id="PF00060">
    <property type="entry name" value="Lig_chan"/>
    <property type="match status" value="1"/>
</dbReference>
<dbReference type="Proteomes" id="UP001286313">
    <property type="component" value="Unassembled WGS sequence"/>
</dbReference>
<proteinExistence type="inferred from homology"/>
<evidence type="ECO:0000256" key="8">
    <source>
        <dbReference type="ARBA" id="ARBA00023180"/>
    </source>
</evidence>
<evidence type="ECO:0000256" key="1">
    <source>
        <dbReference type="ARBA" id="ARBA00004651"/>
    </source>
</evidence>
<evidence type="ECO:0000256" key="9">
    <source>
        <dbReference type="SAM" id="Phobius"/>
    </source>
</evidence>
<dbReference type="GO" id="GO:0050906">
    <property type="term" value="P:detection of stimulus involved in sensory perception"/>
    <property type="evidence" value="ECO:0007669"/>
    <property type="project" value="UniProtKB-ARBA"/>
</dbReference>
<organism evidence="12 13">
    <name type="scientific">Petrolisthes cinctipes</name>
    <name type="common">Flat porcelain crab</name>
    <dbReference type="NCBI Taxonomy" id="88211"/>
    <lineage>
        <taxon>Eukaryota</taxon>
        <taxon>Metazoa</taxon>
        <taxon>Ecdysozoa</taxon>
        <taxon>Arthropoda</taxon>
        <taxon>Crustacea</taxon>
        <taxon>Multicrustacea</taxon>
        <taxon>Malacostraca</taxon>
        <taxon>Eumalacostraca</taxon>
        <taxon>Eucarida</taxon>
        <taxon>Decapoda</taxon>
        <taxon>Pleocyemata</taxon>
        <taxon>Anomura</taxon>
        <taxon>Galatheoidea</taxon>
        <taxon>Porcellanidae</taxon>
        <taxon>Petrolisthes</taxon>
    </lineage>
</organism>
<keyword evidence="13" id="KW-1185">Reference proteome</keyword>
<dbReference type="PANTHER" id="PTHR42643:SF24">
    <property type="entry name" value="IONOTROPIC RECEPTOR 60A"/>
    <property type="match status" value="1"/>
</dbReference>
<accession>A0AAE1GHU5</accession>